<evidence type="ECO:0000313" key="4">
    <source>
        <dbReference type="EMBL" id="EPS29480.1"/>
    </source>
</evidence>
<feature type="compositionally biased region" description="Polar residues" evidence="1">
    <location>
        <begin position="253"/>
        <end position="273"/>
    </location>
</feature>
<dbReference type="InterPro" id="IPR001849">
    <property type="entry name" value="PH_domain"/>
</dbReference>
<dbReference type="SUPFAM" id="SSF50729">
    <property type="entry name" value="PH domain-like"/>
    <property type="match status" value="1"/>
</dbReference>
<feature type="compositionally biased region" description="Acidic residues" evidence="1">
    <location>
        <begin position="1182"/>
        <end position="1192"/>
    </location>
</feature>
<feature type="compositionally biased region" description="Polar residues" evidence="1">
    <location>
        <begin position="1404"/>
        <end position="1414"/>
    </location>
</feature>
<feature type="region of interest" description="Disordered" evidence="1">
    <location>
        <begin position="398"/>
        <end position="417"/>
    </location>
</feature>
<dbReference type="Proteomes" id="UP000019376">
    <property type="component" value="Unassembled WGS sequence"/>
</dbReference>
<dbReference type="GO" id="GO:0005085">
    <property type="term" value="F:guanyl-nucleotide exchange factor activity"/>
    <property type="evidence" value="ECO:0007669"/>
    <property type="project" value="InterPro"/>
</dbReference>
<dbReference type="Gene3D" id="2.30.29.30">
    <property type="entry name" value="Pleckstrin-homology domain (PH domain)/Phosphotyrosine-binding domain (PTB)"/>
    <property type="match status" value="1"/>
</dbReference>
<evidence type="ECO:0000259" key="3">
    <source>
        <dbReference type="PROSITE" id="PS50190"/>
    </source>
</evidence>
<feature type="compositionally biased region" description="Low complexity" evidence="1">
    <location>
        <begin position="274"/>
        <end position="290"/>
    </location>
</feature>
<dbReference type="PANTHER" id="PTHR10663:SF405">
    <property type="entry name" value="ARF GUANINE NUCLEOTIDE EXCHANGE FACTOR SYT1"/>
    <property type="match status" value="1"/>
</dbReference>
<dbReference type="eggNOG" id="KOG0929">
    <property type="taxonomic scope" value="Eukaryota"/>
</dbReference>
<feature type="compositionally biased region" description="Low complexity" evidence="1">
    <location>
        <begin position="403"/>
        <end position="412"/>
    </location>
</feature>
<dbReference type="PANTHER" id="PTHR10663">
    <property type="entry name" value="GUANYL-NUCLEOTIDE EXCHANGE FACTOR"/>
    <property type="match status" value="1"/>
</dbReference>
<feature type="compositionally biased region" description="Polar residues" evidence="1">
    <location>
        <begin position="1011"/>
        <end position="1020"/>
    </location>
</feature>
<feature type="domain" description="SEC7" evidence="3">
    <location>
        <begin position="436"/>
        <end position="609"/>
    </location>
</feature>
<protein>
    <recommendedName>
        <fullName evidence="6">SEC7 domain-containing protein</fullName>
    </recommendedName>
</protein>
<dbReference type="HOGENOM" id="CLU_004694_0_0_1"/>
<dbReference type="OrthoDB" id="430364at2759"/>
<dbReference type="PhylomeDB" id="S7ZFM6"/>
<reference evidence="4 5" key="1">
    <citation type="journal article" date="2013" name="PLoS ONE">
        <title>Genomic and secretomic analyses reveal unique features of the lignocellulolytic enzyme system of Penicillium decumbens.</title>
        <authorList>
            <person name="Liu G."/>
            <person name="Zhang L."/>
            <person name="Wei X."/>
            <person name="Zou G."/>
            <person name="Qin Y."/>
            <person name="Ma L."/>
            <person name="Li J."/>
            <person name="Zheng H."/>
            <person name="Wang S."/>
            <person name="Wang C."/>
            <person name="Xun L."/>
            <person name="Zhao G.-P."/>
            <person name="Zhou Z."/>
            <person name="Qu Y."/>
        </authorList>
    </citation>
    <scope>NUCLEOTIDE SEQUENCE [LARGE SCALE GENOMIC DNA]</scope>
    <source>
        <strain evidence="5">114-2 / CGMCC 5302</strain>
    </source>
</reference>
<feature type="compositionally biased region" description="Low complexity" evidence="1">
    <location>
        <begin position="348"/>
        <end position="358"/>
    </location>
</feature>
<feature type="compositionally biased region" description="Basic and acidic residues" evidence="1">
    <location>
        <begin position="171"/>
        <end position="194"/>
    </location>
</feature>
<feature type="compositionally biased region" description="Polar residues" evidence="1">
    <location>
        <begin position="195"/>
        <end position="205"/>
    </location>
</feature>
<dbReference type="FunFam" id="1.10.1000.11:FF:000002">
    <property type="entry name" value="Cytohesin 1"/>
    <property type="match status" value="1"/>
</dbReference>
<feature type="region of interest" description="Disordered" evidence="1">
    <location>
        <begin position="1161"/>
        <end position="1247"/>
    </location>
</feature>
<dbReference type="SMART" id="SM00222">
    <property type="entry name" value="Sec7"/>
    <property type="match status" value="1"/>
</dbReference>
<feature type="compositionally biased region" description="Polar residues" evidence="1">
    <location>
        <begin position="1421"/>
        <end position="1434"/>
    </location>
</feature>
<organism evidence="4 5">
    <name type="scientific">Penicillium oxalicum (strain 114-2 / CGMCC 5302)</name>
    <name type="common">Penicillium decumbens</name>
    <dbReference type="NCBI Taxonomy" id="933388"/>
    <lineage>
        <taxon>Eukaryota</taxon>
        <taxon>Fungi</taxon>
        <taxon>Dikarya</taxon>
        <taxon>Ascomycota</taxon>
        <taxon>Pezizomycotina</taxon>
        <taxon>Eurotiomycetes</taxon>
        <taxon>Eurotiomycetidae</taxon>
        <taxon>Eurotiales</taxon>
        <taxon>Aspergillaceae</taxon>
        <taxon>Penicillium</taxon>
    </lineage>
</organism>
<feature type="compositionally biased region" description="Basic residues" evidence="1">
    <location>
        <begin position="291"/>
        <end position="303"/>
    </location>
</feature>
<evidence type="ECO:0000259" key="2">
    <source>
        <dbReference type="PROSITE" id="PS50003"/>
    </source>
</evidence>
<name>S7ZFM6_PENO1</name>
<keyword evidence="5" id="KW-1185">Reference proteome</keyword>
<feature type="region of interest" description="Disordered" evidence="1">
    <location>
        <begin position="1344"/>
        <end position="1368"/>
    </location>
</feature>
<feature type="region of interest" description="Disordered" evidence="1">
    <location>
        <begin position="73"/>
        <end position="391"/>
    </location>
</feature>
<dbReference type="PROSITE" id="PS50003">
    <property type="entry name" value="PH_DOMAIN"/>
    <property type="match status" value="1"/>
</dbReference>
<feature type="compositionally biased region" description="Basic residues" evidence="1">
    <location>
        <begin position="1218"/>
        <end position="1228"/>
    </location>
</feature>
<dbReference type="InterPro" id="IPR023394">
    <property type="entry name" value="Sec7_C_sf"/>
</dbReference>
<feature type="compositionally biased region" description="Polar residues" evidence="1">
    <location>
        <begin position="326"/>
        <end position="346"/>
    </location>
</feature>
<gene>
    <name evidence="4" type="ORF">PDE_04430</name>
</gene>
<dbReference type="InterPro" id="IPR035999">
    <property type="entry name" value="Sec7_dom_sf"/>
</dbReference>
<feature type="region of interest" description="Disordered" evidence="1">
    <location>
        <begin position="1280"/>
        <end position="1302"/>
    </location>
</feature>
<dbReference type="EMBL" id="KB644411">
    <property type="protein sequence ID" value="EPS29480.1"/>
    <property type="molecule type" value="Genomic_DNA"/>
</dbReference>
<dbReference type="Gene3D" id="1.10.1000.11">
    <property type="entry name" value="Arf Nucleotide-binding Site Opener,domain 2"/>
    <property type="match status" value="1"/>
</dbReference>
<feature type="compositionally biased region" description="Polar residues" evidence="1">
    <location>
        <begin position="359"/>
        <end position="385"/>
    </location>
</feature>
<dbReference type="InterPro" id="IPR011993">
    <property type="entry name" value="PH-like_dom_sf"/>
</dbReference>
<feature type="region of interest" description="Disordered" evidence="1">
    <location>
        <begin position="1404"/>
        <end position="1434"/>
    </location>
</feature>
<sequence>MHWKGLRLVADGSAKRQSTIEAQPPIRRSEHLPRPHAPVDNPRYSESTPRSAANLPVGFVDATTENGAAQRLQVPTEGSSGPDDAAAPHAVMGSPPNDETPSLRRNRFSFMRLRHASDPQLSKSYAKAEGTPPMPSLPPPKIITTAPTSHELDQPTKPRHKLRLLPSSRKHSMEEFPRTSRDSLQKTDRRHQESLDSQVVESSLFTVPAAGAEEPGRLSTTSIRSGGRDPPVNGSQRSSVSVPDPRFSESSRSDQSYGDQTFRTNTPRDTQLPTTATTTTTTGTTTTTTGKRFRMPRLKRHRSPLFPLPPKVTSPPTDRTMPLENPISNGSEQDQISPLPSPSRSSVGLAAAGAPPLLRNNSTNSARSIRSNPSLTGRGRSSTMGSLAEHTVDDLSPVPYLASSSRTSTSTSGRKSFGDIFNISQRLRQNSEPPIPRHGSPGIGGMASPIKPDLPPVPSREDGETPAAYLTKLEETLPRGMIGGVLAQSDDEFYKVSLRKYMRSFSFFGDPIDMAIRKLLMEVELPKETQQIDRFLQAFADRYHECNPGIFASTDQAYFIAFSILILHTDVFNKNNKRKMQKLDYVKNCRGEGISEDILECFYENISYTPFIHVEDANLRDRHLAKPRRVLFRSTSSEHLPLVTREPVDPYTLIMDNKLSTLRPSLKEVMDLEDTYSHVGTVGPPDMDDLHQAFAKSGILQIISQRSRPDAFMQASLDNPAVSHPGLVDIKVAKVGLLWRKDPKKKRARSPWAEWGAVLTFSQLYFFRNVTWVRSLMAQHEAYEKHGRRGTLIFRPPLAEFKPDGIMSTNDAVALLDSSYRKHKNAFSFVRHNSIEEVFLADSETEMNDWIHKLNYAAAFRTTGVRTKGMIATNYEGQRYRRSQRLGSISSLTSHQSRDKEPVSPSIDSDVVAEFVAARRQLMSQKIRDANEKLFATQRQLDDLLRNARHLQVLTPVTPRARENVILAAARMSAKLRWVRQDLSRTKCYREVLLRDLGQEETVPADRTGSVAGQTVSTHTSPHRMPSVSGPSIRSEPSLHAAPSIVQSESTHDIPPESTAAATVDRPSIDTGFLSERPAEELRRPSIPTSVTSSDLGRVGRPLSIALASDSRSESAPRLEREISTLSRGSKFDAASLGSRASKITSPVSFEDGEERLLRETGLLDLGNSPPARKTSGAVPEVESEGLPDESSEVSQNDHRPSRVRRSLHRTLRESHSVHRHHSRHKKNRDSVSTIGGPEEDGGESNVLARKTPNFTVHGKKASIVTFGSEWQNMSPEERLKLRKPTPHEEQRGSDLVPFDSGDAIIPESVAADRRPSVMSTSTMTGLSVRSDDDTIDQFKDAQEVLPTSSLKRSHSQPTAQELETVTGPDLVGMEAEHKGVVGPSGPGPGPGLFVYGGALTASGEITSPSSTSLGERMVETPSSENLRQQEVGA</sequence>
<dbReference type="STRING" id="933388.S7ZFM6"/>
<evidence type="ECO:0000256" key="1">
    <source>
        <dbReference type="SAM" id="MobiDB-lite"/>
    </source>
</evidence>
<feature type="region of interest" description="Disordered" evidence="1">
    <location>
        <begin position="1"/>
        <end position="51"/>
    </location>
</feature>
<dbReference type="SUPFAM" id="SSF48425">
    <property type="entry name" value="Sec7 domain"/>
    <property type="match status" value="1"/>
</dbReference>
<evidence type="ECO:0000313" key="5">
    <source>
        <dbReference type="Proteomes" id="UP000019376"/>
    </source>
</evidence>
<feature type="compositionally biased region" description="Polar residues" evidence="1">
    <location>
        <begin position="1346"/>
        <end position="1364"/>
    </location>
</feature>
<feature type="compositionally biased region" description="Pro residues" evidence="1">
    <location>
        <begin position="132"/>
        <end position="141"/>
    </location>
</feature>
<feature type="domain" description="PH" evidence="2">
    <location>
        <begin position="731"/>
        <end position="859"/>
    </location>
</feature>
<feature type="region of interest" description="Disordered" evidence="1">
    <location>
        <begin position="1004"/>
        <end position="1097"/>
    </location>
</feature>
<dbReference type="PROSITE" id="PS50190">
    <property type="entry name" value="SEC7"/>
    <property type="match status" value="1"/>
</dbReference>
<proteinExistence type="predicted"/>
<dbReference type="InterPro" id="IPR000904">
    <property type="entry name" value="Sec7_dom"/>
</dbReference>
<evidence type="ECO:0008006" key="6">
    <source>
        <dbReference type="Google" id="ProtNLM"/>
    </source>
</evidence>
<feature type="compositionally biased region" description="Basic and acidic residues" evidence="1">
    <location>
        <begin position="1280"/>
        <end position="1293"/>
    </location>
</feature>
<accession>S7ZFM6</accession>
<dbReference type="CDD" id="cd00171">
    <property type="entry name" value="Sec7"/>
    <property type="match status" value="1"/>
</dbReference>
<dbReference type="Pfam" id="PF01369">
    <property type="entry name" value="Sec7"/>
    <property type="match status" value="1"/>
</dbReference>
<dbReference type="GO" id="GO:0032012">
    <property type="term" value="P:regulation of ARF protein signal transduction"/>
    <property type="evidence" value="ECO:0007669"/>
    <property type="project" value="InterPro"/>
</dbReference>